<sequence>MQLLSYSSTPHPLPWPGQSPSVDLQLSISVGGPSVEALKWEAAEQMRLAGVEKAYAEHVMEMSRREMEVAQTEFLRARSLWERAREEVQRAHKMRERAAGMEITCLSCRHKFRPTN</sequence>
<gene>
    <name evidence="1" type="ORF">SASPL_117850</name>
</gene>
<proteinExistence type="predicted"/>
<reference evidence="1" key="1">
    <citation type="submission" date="2018-01" db="EMBL/GenBank/DDBJ databases">
        <authorList>
            <person name="Mao J.F."/>
        </authorList>
    </citation>
    <scope>NUCLEOTIDE SEQUENCE</scope>
    <source>
        <strain evidence="1">Huo1</strain>
        <tissue evidence="1">Leaf</tissue>
    </source>
</reference>
<reference evidence="1" key="2">
    <citation type="submission" date="2020-08" db="EMBL/GenBank/DDBJ databases">
        <title>Plant Genome Project.</title>
        <authorList>
            <person name="Zhang R.-G."/>
        </authorList>
    </citation>
    <scope>NUCLEOTIDE SEQUENCE</scope>
    <source>
        <strain evidence="1">Huo1</strain>
        <tissue evidence="1">Leaf</tissue>
    </source>
</reference>
<dbReference type="PANTHER" id="PTHR34946">
    <property type="entry name" value="OS03G0310200 PROTEIN"/>
    <property type="match status" value="1"/>
</dbReference>
<dbReference type="Proteomes" id="UP000298416">
    <property type="component" value="Unassembled WGS sequence"/>
</dbReference>
<dbReference type="AlphaFoldDB" id="A0A8X8XWK8"/>
<name>A0A8X8XWK8_SALSN</name>
<comment type="caution">
    <text evidence="1">The sequence shown here is derived from an EMBL/GenBank/DDBJ whole genome shotgun (WGS) entry which is preliminary data.</text>
</comment>
<protein>
    <submittedName>
        <fullName evidence="1">Uncharacterized protein</fullName>
    </submittedName>
</protein>
<organism evidence="1">
    <name type="scientific">Salvia splendens</name>
    <name type="common">Scarlet sage</name>
    <dbReference type="NCBI Taxonomy" id="180675"/>
    <lineage>
        <taxon>Eukaryota</taxon>
        <taxon>Viridiplantae</taxon>
        <taxon>Streptophyta</taxon>
        <taxon>Embryophyta</taxon>
        <taxon>Tracheophyta</taxon>
        <taxon>Spermatophyta</taxon>
        <taxon>Magnoliopsida</taxon>
        <taxon>eudicotyledons</taxon>
        <taxon>Gunneridae</taxon>
        <taxon>Pentapetalae</taxon>
        <taxon>asterids</taxon>
        <taxon>lamiids</taxon>
        <taxon>Lamiales</taxon>
        <taxon>Lamiaceae</taxon>
        <taxon>Nepetoideae</taxon>
        <taxon>Mentheae</taxon>
        <taxon>Salviinae</taxon>
        <taxon>Salvia</taxon>
        <taxon>Salvia subgen. Calosphace</taxon>
        <taxon>core Calosphace</taxon>
    </lineage>
</organism>
<evidence type="ECO:0000313" key="1">
    <source>
        <dbReference type="EMBL" id="KAG6421300.1"/>
    </source>
</evidence>
<dbReference type="GO" id="GO:0009630">
    <property type="term" value="P:gravitropism"/>
    <property type="evidence" value="ECO:0007669"/>
    <property type="project" value="TreeGrafter"/>
</dbReference>
<dbReference type="GO" id="GO:0005634">
    <property type="term" value="C:nucleus"/>
    <property type="evidence" value="ECO:0007669"/>
    <property type="project" value="TreeGrafter"/>
</dbReference>
<keyword evidence="2" id="KW-1185">Reference proteome</keyword>
<accession>A0A8X8XWK8</accession>
<evidence type="ECO:0000313" key="2">
    <source>
        <dbReference type="Proteomes" id="UP000298416"/>
    </source>
</evidence>
<dbReference type="PANTHER" id="PTHR34946:SF2">
    <property type="entry name" value="OS04G0386300 PROTEIN"/>
    <property type="match status" value="1"/>
</dbReference>
<dbReference type="EMBL" id="PNBA02000006">
    <property type="protein sequence ID" value="KAG6421300.1"/>
    <property type="molecule type" value="Genomic_DNA"/>
</dbReference>